<sequence>MRNHLLLLSLLCTGIACKDKEPEPGITFYKAKKAYCGVGDPLNELAWLKAKVDTFSTVKVGNYTVSVVEYKGGEYFIAGSAFSSSPASEIYTCSGDRALKPLGVTYNQFMEASKTVQTLYTRR</sequence>
<keyword evidence="2" id="KW-1185">Reference proteome</keyword>
<organism evidence="1 2">
    <name type="scientific">Arsenicibacter rosenii</name>
    <dbReference type="NCBI Taxonomy" id="1750698"/>
    <lineage>
        <taxon>Bacteria</taxon>
        <taxon>Pseudomonadati</taxon>
        <taxon>Bacteroidota</taxon>
        <taxon>Cytophagia</taxon>
        <taxon>Cytophagales</taxon>
        <taxon>Spirosomataceae</taxon>
        <taxon>Arsenicibacter</taxon>
    </lineage>
</organism>
<dbReference type="AlphaFoldDB" id="A0A1S2VBK0"/>
<reference evidence="1 2" key="1">
    <citation type="submission" date="2016-10" db="EMBL/GenBank/DDBJ databases">
        <title>Arsenicibacter rosenii gen. nov., sp. nov., an efficient arsenic-methylating bacterium isolated from an arsenic-contaminated paddy soil.</title>
        <authorList>
            <person name="Huang K."/>
        </authorList>
    </citation>
    <scope>NUCLEOTIDE SEQUENCE [LARGE SCALE GENOMIC DNA]</scope>
    <source>
        <strain evidence="1 2">SM-1</strain>
    </source>
</reference>
<dbReference type="OrthoDB" id="958080at2"/>
<dbReference type="RefSeq" id="WP_071506243.1">
    <property type="nucleotide sequence ID" value="NZ_MORL01000028.1"/>
</dbReference>
<name>A0A1S2VBK0_9BACT</name>
<comment type="caution">
    <text evidence="1">The sequence shown here is derived from an EMBL/GenBank/DDBJ whole genome shotgun (WGS) entry which is preliminary data.</text>
</comment>
<protein>
    <recommendedName>
        <fullName evidence="3">Lipoprotein</fullName>
    </recommendedName>
</protein>
<dbReference type="EMBL" id="MORL01000028">
    <property type="protein sequence ID" value="OIN56111.1"/>
    <property type="molecule type" value="Genomic_DNA"/>
</dbReference>
<evidence type="ECO:0000313" key="2">
    <source>
        <dbReference type="Proteomes" id="UP000181790"/>
    </source>
</evidence>
<dbReference type="PROSITE" id="PS51257">
    <property type="entry name" value="PROKAR_LIPOPROTEIN"/>
    <property type="match status" value="1"/>
</dbReference>
<evidence type="ECO:0008006" key="3">
    <source>
        <dbReference type="Google" id="ProtNLM"/>
    </source>
</evidence>
<gene>
    <name evidence="1" type="ORF">BLX24_26425</name>
</gene>
<proteinExistence type="predicted"/>
<dbReference type="Proteomes" id="UP000181790">
    <property type="component" value="Unassembled WGS sequence"/>
</dbReference>
<evidence type="ECO:0000313" key="1">
    <source>
        <dbReference type="EMBL" id="OIN56111.1"/>
    </source>
</evidence>
<accession>A0A1S2VBK0</accession>